<keyword evidence="1" id="KW-0472">Membrane</keyword>
<dbReference type="AlphaFoldDB" id="A0AAU7X1G1"/>
<keyword evidence="1" id="KW-0812">Transmembrane</keyword>
<evidence type="ECO:0000256" key="1">
    <source>
        <dbReference type="SAM" id="Phobius"/>
    </source>
</evidence>
<gene>
    <name evidence="2" type="ORF">ABCR88_11180</name>
</gene>
<reference evidence="2" key="1">
    <citation type="submission" date="2024-06" db="EMBL/GenBank/DDBJ databases">
        <authorList>
            <person name="Wu L."/>
        </authorList>
    </citation>
    <scope>NUCLEOTIDE SEQUENCE</scope>
    <source>
        <strain evidence="2">W17</strain>
    </source>
</reference>
<organism evidence="2">
    <name type="scientific">Pseudomonas sp. W17</name>
    <dbReference type="NCBI Taxonomy" id="3144407"/>
    <lineage>
        <taxon>Bacteria</taxon>
        <taxon>Pseudomonadati</taxon>
        <taxon>Pseudomonadota</taxon>
        <taxon>Gammaproteobacteria</taxon>
        <taxon>Pseudomonadales</taxon>
        <taxon>Pseudomonadaceae</taxon>
        <taxon>Pseudomonas</taxon>
    </lineage>
</organism>
<dbReference type="EMBL" id="CP158490">
    <property type="protein sequence ID" value="XBY26360.1"/>
    <property type="molecule type" value="Genomic_DNA"/>
</dbReference>
<sequence>MLRASIEECIIDLVLCFRRPPWPAVFLCPRFHRLGGQMKAARNLFAKLKAKHWDKKLYTYDDESFSMMGFDSPPLRRMWEEHRETIKKVSVWLLALIAGGVISKLLGLA</sequence>
<accession>A0AAU7X1G1</accession>
<dbReference type="RefSeq" id="WP_232644202.1">
    <property type="nucleotide sequence ID" value="NZ_CP158490.1"/>
</dbReference>
<evidence type="ECO:0000313" key="2">
    <source>
        <dbReference type="EMBL" id="XBY26360.1"/>
    </source>
</evidence>
<proteinExistence type="predicted"/>
<feature type="transmembrane region" description="Helical" evidence="1">
    <location>
        <begin position="89"/>
        <end position="108"/>
    </location>
</feature>
<name>A0AAU7X1G1_9PSED</name>
<keyword evidence="1" id="KW-1133">Transmembrane helix</keyword>
<protein>
    <submittedName>
        <fullName evidence="2">Uncharacterized protein</fullName>
    </submittedName>
</protein>